<name>A0A4U1ERI2_MONMO</name>
<gene>
    <name evidence="1" type="ORF">EI555_007806</name>
</gene>
<organism evidence="1 2">
    <name type="scientific">Monodon monoceros</name>
    <name type="common">Narwhal</name>
    <name type="synonym">Ceratodon monodon</name>
    <dbReference type="NCBI Taxonomy" id="40151"/>
    <lineage>
        <taxon>Eukaryota</taxon>
        <taxon>Metazoa</taxon>
        <taxon>Chordata</taxon>
        <taxon>Craniata</taxon>
        <taxon>Vertebrata</taxon>
        <taxon>Euteleostomi</taxon>
        <taxon>Mammalia</taxon>
        <taxon>Eutheria</taxon>
        <taxon>Laurasiatheria</taxon>
        <taxon>Artiodactyla</taxon>
        <taxon>Whippomorpha</taxon>
        <taxon>Cetacea</taxon>
        <taxon>Odontoceti</taxon>
        <taxon>Monodontidae</taxon>
        <taxon>Monodon</taxon>
    </lineage>
</organism>
<reference evidence="2" key="1">
    <citation type="journal article" date="2019" name="IScience">
        <title>Narwhal Genome Reveals Long-Term Low Genetic Diversity despite Current Large Abundance Size.</title>
        <authorList>
            <person name="Westbury M.V."/>
            <person name="Petersen B."/>
            <person name="Garde E."/>
            <person name="Heide-Jorgensen M.P."/>
            <person name="Lorenzen E.D."/>
        </authorList>
    </citation>
    <scope>NUCLEOTIDE SEQUENCE [LARGE SCALE GENOMIC DNA]</scope>
</reference>
<dbReference type="AlphaFoldDB" id="A0A4U1ERI2"/>
<dbReference type="Proteomes" id="UP000308365">
    <property type="component" value="Unassembled WGS sequence"/>
</dbReference>
<protein>
    <submittedName>
        <fullName evidence="1">Uncharacterized protein</fullName>
    </submittedName>
</protein>
<evidence type="ECO:0000313" key="1">
    <source>
        <dbReference type="EMBL" id="TKC39219.1"/>
    </source>
</evidence>
<evidence type="ECO:0000313" key="2">
    <source>
        <dbReference type="Proteomes" id="UP000308365"/>
    </source>
</evidence>
<proteinExistence type="predicted"/>
<comment type="caution">
    <text evidence="1">The sequence shown here is derived from an EMBL/GenBank/DDBJ whole genome shotgun (WGS) entry which is preliminary data.</text>
</comment>
<dbReference type="EMBL" id="RWIC01000898">
    <property type="protein sequence ID" value="TKC39219.1"/>
    <property type="molecule type" value="Genomic_DNA"/>
</dbReference>
<accession>A0A4U1ERI2</accession>
<sequence length="59" mass="6390">MKGAAWLCPTEASPGACLACFQILPPPSLEGRRIRDTACKQRTARAEARGLFPRPQVPP</sequence>